<dbReference type="InterPro" id="IPR050679">
    <property type="entry name" value="Bact_HTH_transcr_reg"/>
</dbReference>
<comment type="caution">
    <text evidence="5">The sequence shown here is derived from an EMBL/GenBank/DDBJ whole genome shotgun (WGS) entry which is preliminary data.</text>
</comment>
<dbReference type="EMBL" id="JBHTOQ010000036">
    <property type="protein sequence ID" value="MFD1482937.1"/>
    <property type="molecule type" value="Genomic_DNA"/>
</dbReference>
<feature type="domain" description="HTH gntR-type" evidence="4">
    <location>
        <begin position="6"/>
        <end position="74"/>
    </location>
</feature>
<dbReference type="Pfam" id="PF00392">
    <property type="entry name" value="GntR"/>
    <property type="match status" value="1"/>
</dbReference>
<proteinExistence type="predicted"/>
<dbReference type="Gene3D" id="3.40.1410.10">
    <property type="entry name" value="Chorismate lyase-like"/>
    <property type="match status" value="1"/>
</dbReference>
<dbReference type="InterPro" id="IPR036390">
    <property type="entry name" value="WH_DNA-bd_sf"/>
</dbReference>
<keyword evidence="1" id="KW-0805">Transcription regulation</keyword>
<evidence type="ECO:0000259" key="4">
    <source>
        <dbReference type="PROSITE" id="PS50949"/>
    </source>
</evidence>
<dbReference type="Proteomes" id="UP001597302">
    <property type="component" value="Unassembled WGS sequence"/>
</dbReference>
<dbReference type="InterPro" id="IPR011663">
    <property type="entry name" value="UTRA"/>
</dbReference>
<gene>
    <name evidence="5" type="primary">phnF</name>
    <name evidence="5" type="ORF">ACFQ5P_16690</name>
</gene>
<evidence type="ECO:0000256" key="3">
    <source>
        <dbReference type="ARBA" id="ARBA00023163"/>
    </source>
</evidence>
<dbReference type="PRINTS" id="PR00035">
    <property type="entry name" value="HTHGNTR"/>
</dbReference>
<evidence type="ECO:0000313" key="6">
    <source>
        <dbReference type="Proteomes" id="UP001597302"/>
    </source>
</evidence>
<dbReference type="RefSeq" id="WP_131572478.1">
    <property type="nucleotide sequence ID" value="NZ_CBCSAJ010000001.1"/>
</dbReference>
<organism evidence="5 6">
    <name type="scientific">Paracoccus nototheniae</name>
    <dbReference type="NCBI Taxonomy" id="2489002"/>
    <lineage>
        <taxon>Bacteria</taxon>
        <taxon>Pseudomonadati</taxon>
        <taxon>Pseudomonadota</taxon>
        <taxon>Alphaproteobacteria</taxon>
        <taxon>Rhodobacterales</taxon>
        <taxon>Paracoccaceae</taxon>
        <taxon>Paracoccus</taxon>
    </lineage>
</organism>
<dbReference type="InterPro" id="IPR028978">
    <property type="entry name" value="Chorismate_lyase_/UTRA_dom_sf"/>
</dbReference>
<dbReference type="SUPFAM" id="SSF46785">
    <property type="entry name" value="Winged helix' DNA-binding domain"/>
    <property type="match status" value="1"/>
</dbReference>
<dbReference type="PANTHER" id="PTHR44846:SF1">
    <property type="entry name" value="MANNOSYL-D-GLYCERATE TRANSPORT_METABOLISM SYSTEM REPRESSOR MNGR-RELATED"/>
    <property type="match status" value="1"/>
</dbReference>
<dbReference type="InterPro" id="IPR036388">
    <property type="entry name" value="WH-like_DNA-bd_sf"/>
</dbReference>
<name>A0ABW4E0P0_9RHOB</name>
<dbReference type="InterPro" id="IPR012702">
    <property type="entry name" value="CP_lyase_PhnF"/>
</dbReference>
<keyword evidence="3" id="KW-0804">Transcription</keyword>
<dbReference type="InterPro" id="IPR000524">
    <property type="entry name" value="Tscrpt_reg_HTH_GntR"/>
</dbReference>
<dbReference type="Gene3D" id="1.10.10.10">
    <property type="entry name" value="Winged helix-like DNA-binding domain superfamily/Winged helix DNA-binding domain"/>
    <property type="match status" value="1"/>
</dbReference>
<dbReference type="CDD" id="cd07377">
    <property type="entry name" value="WHTH_GntR"/>
    <property type="match status" value="1"/>
</dbReference>
<keyword evidence="6" id="KW-1185">Reference proteome</keyword>
<evidence type="ECO:0000256" key="1">
    <source>
        <dbReference type="ARBA" id="ARBA00023015"/>
    </source>
</evidence>
<keyword evidence="2" id="KW-0238">DNA-binding</keyword>
<dbReference type="SMART" id="SM00345">
    <property type="entry name" value="HTH_GNTR"/>
    <property type="match status" value="1"/>
</dbReference>
<dbReference type="PROSITE" id="PS50949">
    <property type="entry name" value="HTH_GNTR"/>
    <property type="match status" value="1"/>
</dbReference>
<accession>A0ABW4E0P0</accession>
<evidence type="ECO:0000313" key="5">
    <source>
        <dbReference type="EMBL" id="MFD1482937.1"/>
    </source>
</evidence>
<protein>
    <submittedName>
        <fullName evidence="5">Phosphonate metabolism transcriptional regulator PhnF</fullName>
    </submittedName>
</protein>
<sequence>MTASRTGLWQDIAATLRSEIAGGHYPPGTRLPSEAQLSARFGVNRHTVRHALSDLIGTGLLRPRRGAGVFVTGQPTDYALGPRVRFSQNLAAQGRSGTHRFTRLETRPCDGTEARALDLSPGDPVHVIEGISLADDQPLALFRSVLPGWLEGFVDHAARLQSVTAALAACGVGDYTRASTRITAKLASPTQAATLLIARGAPILRSDALNRDDRGRPVEMGRTWFAGDRVTLVLAD</sequence>
<evidence type="ECO:0000256" key="2">
    <source>
        <dbReference type="ARBA" id="ARBA00023125"/>
    </source>
</evidence>
<dbReference type="SMART" id="SM00866">
    <property type="entry name" value="UTRA"/>
    <property type="match status" value="1"/>
</dbReference>
<dbReference type="SUPFAM" id="SSF64288">
    <property type="entry name" value="Chorismate lyase-like"/>
    <property type="match status" value="1"/>
</dbReference>
<reference evidence="6" key="1">
    <citation type="journal article" date="2019" name="Int. J. Syst. Evol. Microbiol.">
        <title>The Global Catalogue of Microorganisms (GCM) 10K type strain sequencing project: providing services to taxonomists for standard genome sequencing and annotation.</title>
        <authorList>
            <consortium name="The Broad Institute Genomics Platform"/>
            <consortium name="The Broad Institute Genome Sequencing Center for Infectious Disease"/>
            <person name="Wu L."/>
            <person name="Ma J."/>
        </authorList>
    </citation>
    <scope>NUCLEOTIDE SEQUENCE [LARGE SCALE GENOMIC DNA]</scope>
    <source>
        <strain evidence="6">CCM 8875</strain>
    </source>
</reference>
<dbReference type="PANTHER" id="PTHR44846">
    <property type="entry name" value="MANNOSYL-D-GLYCERATE TRANSPORT/METABOLISM SYSTEM REPRESSOR MNGR-RELATED"/>
    <property type="match status" value="1"/>
</dbReference>
<dbReference type="NCBIfam" id="TIGR02325">
    <property type="entry name" value="C_P_lyase_phnF"/>
    <property type="match status" value="1"/>
</dbReference>
<dbReference type="Pfam" id="PF07702">
    <property type="entry name" value="UTRA"/>
    <property type="match status" value="1"/>
</dbReference>